<reference evidence="3" key="1">
    <citation type="submission" date="2016-09" db="EMBL/GenBank/DDBJ databases">
        <authorList>
            <person name="Gulvik C.A."/>
        </authorList>
    </citation>
    <scope>NUCLEOTIDE SEQUENCE [LARGE SCALE GENOMIC DNA]</scope>
    <source>
        <strain evidence="3">LMG 26676</strain>
    </source>
</reference>
<accession>A0A1E5HBW5</accession>
<dbReference type="RefSeq" id="WP_069640151.1">
    <property type="nucleotide sequence ID" value="NZ_JAFBEZ010000020.1"/>
</dbReference>
<evidence type="ECO:0000259" key="1">
    <source>
        <dbReference type="PROSITE" id="PS50943"/>
    </source>
</evidence>
<dbReference type="InterPro" id="IPR010982">
    <property type="entry name" value="Lambda_DNA-bd_dom_sf"/>
</dbReference>
<dbReference type="CDD" id="cd00093">
    <property type="entry name" value="HTH_XRE"/>
    <property type="match status" value="1"/>
</dbReference>
<dbReference type="SUPFAM" id="SSF47413">
    <property type="entry name" value="lambda repressor-like DNA-binding domains"/>
    <property type="match status" value="1"/>
</dbReference>
<gene>
    <name evidence="2" type="ORF">BCR24_15570</name>
</gene>
<dbReference type="Pfam" id="PF01381">
    <property type="entry name" value="HTH_3"/>
    <property type="match status" value="1"/>
</dbReference>
<evidence type="ECO:0000313" key="3">
    <source>
        <dbReference type="Proteomes" id="UP000094469"/>
    </source>
</evidence>
<dbReference type="Gene3D" id="1.10.260.40">
    <property type="entry name" value="lambda repressor-like DNA-binding domains"/>
    <property type="match status" value="1"/>
</dbReference>
<dbReference type="PROSITE" id="PS50943">
    <property type="entry name" value="HTH_CROC1"/>
    <property type="match status" value="1"/>
</dbReference>
<proteinExistence type="predicted"/>
<sequence length="69" mass="8159">MFRNNKLIGYRAMLNFTQEDMAKKLGISRQAYSEKERGKIPFKDSEKRLIKSLIKEMNPIVTIDEIFFS</sequence>
<organism evidence="2 3">
    <name type="scientific">Enterococcus ureilyticus</name>
    <dbReference type="NCBI Taxonomy" id="1131292"/>
    <lineage>
        <taxon>Bacteria</taxon>
        <taxon>Bacillati</taxon>
        <taxon>Bacillota</taxon>
        <taxon>Bacilli</taxon>
        <taxon>Lactobacillales</taxon>
        <taxon>Enterococcaceae</taxon>
        <taxon>Enterococcus</taxon>
    </lineage>
</organism>
<dbReference type="AlphaFoldDB" id="A0A1E5HBW5"/>
<feature type="domain" description="HTH cro/C1-type" evidence="1">
    <location>
        <begin position="7"/>
        <end position="39"/>
    </location>
</feature>
<comment type="caution">
    <text evidence="2">The sequence shown here is derived from an EMBL/GenBank/DDBJ whole genome shotgun (WGS) entry which is preliminary data.</text>
</comment>
<dbReference type="STRING" id="1131292.BCR24_15570"/>
<dbReference type="InterPro" id="IPR001387">
    <property type="entry name" value="Cro/C1-type_HTH"/>
</dbReference>
<evidence type="ECO:0000313" key="2">
    <source>
        <dbReference type="EMBL" id="OEG22437.1"/>
    </source>
</evidence>
<dbReference type="EMBL" id="MIKC01000017">
    <property type="protein sequence ID" value="OEG22437.1"/>
    <property type="molecule type" value="Genomic_DNA"/>
</dbReference>
<protein>
    <recommendedName>
        <fullName evidence="1">HTH cro/C1-type domain-containing protein</fullName>
    </recommendedName>
</protein>
<dbReference type="OrthoDB" id="2230123at2"/>
<keyword evidence="3" id="KW-1185">Reference proteome</keyword>
<dbReference type="GO" id="GO:0003677">
    <property type="term" value="F:DNA binding"/>
    <property type="evidence" value="ECO:0007669"/>
    <property type="project" value="InterPro"/>
</dbReference>
<name>A0A1E5HBW5_9ENTE</name>
<dbReference type="Proteomes" id="UP000094469">
    <property type="component" value="Unassembled WGS sequence"/>
</dbReference>